<evidence type="ECO:0000259" key="2">
    <source>
        <dbReference type="Pfam" id="PF13609"/>
    </source>
</evidence>
<dbReference type="EMBL" id="JAGQFT020000004">
    <property type="protein sequence ID" value="MBS7457103.1"/>
    <property type="molecule type" value="Genomic_DNA"/>
</dbReference>
<keyword evidence="1" id="KW-0732">Signal</keyword>
<evidence type="ECO:0000313" key="5">
    <source>
        <dbReference type="Proteomes" id="UP000675747"/>
    </source>
</evidence>
<dbReference type="Gene3D" id="2.40.160.10">
    <property type="entry name" value="Porin"/>
    <property type="match status" value="1"/>
</dbReference>
<dbReference type="GO" id="GO:0016020">
    <property type="term" value="C:membrane"/>
    <property type="evidence" value="ECO:0007669"/>
    <property type="project" value="InterPro"/>
</dbReference>
<dbReference type="AlphaFoldDB" id="A0A8J7VUN2"/>
<evidence type="ECO:0000313" key="3">
    <source>
        <dbReference type="EMBL" id="MBR0562291.1"/>
    </source>
</evidence>
<gene>
    <name evidence="4" type="ORF">KB893_008130</name>
    <name evidence="3" type="ORF">KB893_07155</name>
</gene>
<keyword evidence="5" id="KW-1185">Reference proteome</keyword>
<feature type="chain" id="PRO_5042774243" evidence="1">
    <location>
        <begin position="24"/>
        <end position="382"/>
    </location>
</feature>
<dbReference type="InterPro" id="IPR023614">
    <property type="entry name" value="Porin_dom_sf"/>
</dbReference>
<comment type="caution">
    <text evidence="3">The sequence shown here is derived from an EMBL/GenBank/DDBJ whole genome shotgun (WGS) entry which is preliminary data.</text>
</comment>
<reference evidence="4 5" key="1">
    <citation type="journal article" date="2021" name="Microbiol. Resour. Announc.">
        <title>Draft Genome Sequence of Coralloluteibacterium stylophorae LMG 29479T.</title>
        <authorList>
            <person name="Karlyshev A.V."/>
            <person name="Kudryashova E.B."/>
            <person name="Ariskina E.V."/>
            <person name="Conroy A.P."/>
            <person name="Abidueva E.Y."/>
        </authorList>
    </citation>
    <scope>NUCLEOTIDE SEQUENCE [LARGE SCALE GENOMIC DNA]</scope>
    <source>
        <strain evidence="4 5">LMG 29479</strain>
    </source>
</reference>
<evidence type="ECO:0000256" key="1">
    <source>
        <dbReference type="SAM" id="SignalP"/>
    </source>
</evidence>
<dbReference type="GO" id="GO:0015288">
    <property type="term" value="F:porin activity"/>
    <property type="evidence" value="ECO:0007669"/>
    <property type="project" value="InterPro"/>
</dbReference>
<feature type="domain" description="Porin" evidence="2">
    <location>
        <begin position="11"/>
        <end position="363"/>
    </location>
</feature>
<accession>A0A8J7VUN2</accession>
<sequence length="382" mass="39356">MAGSRARACVAVLACAIAPVAGAVEFEAGEWTLDVGGFVNAYYTSVDCSGDVVGGAALASPALGCGGEDSRTTIGNGLLPNALVTKASSRQGGYDIGATIAIMAHTATSSAIAPNSGVDVRQAFFTIGGDFGTIKLGRDYGMFGANAILGDMTLLGVGMPIQATQRGRVTLGHIGAGYAWLGNYGQIAYSTPGESGFGFSAALVSPVDNDGAYVSDDGPQVQAQLSWTSDAFEAWAVGKYQKFKTPDDVLPGDAFTMAGVELGASYTGGPLKVLVNVQQGDGLGILADGDQGDVEALHWFAQTTWALDEQWTLGLNYGVSKNRDAPLGDATLESNRNATLGAYFKLTESVTLAGEVSQTRSEDYGGNEARMNGLAFGGIIFF</sequence>
<dbReference type="Pfam" id="PF13609">
    <property type="entry name" value="Porin_4"/>
    <property type="match status" value="1"/>
</dbReference>
<dbReference type="InterPro" id="IPR033900">
    <property type="entry name" value="Gram_neg_porin_domain"/>
</dbReference>
<dbReference type="RefSeq" id="WP_211926236.1">
    <property type="nucleotide sequence ID" value="NZ_JAGQFT020000004.1"/>
</dbReference>
<evidence type="ECO:0000313" key="4">
    <source>
        <dbReference type="EMBL" id="MBS7457103.1"/>
    </source>
</evidence>
<dbReference type="Proteomes" id="UP000675747">
    <property type="component" value="Unassembled WGS sequence"/>
</dbReference>
<organism evidence="3">
    <name type="scientific">Coralloluteibacterium stylophorae</name>
    <dbReference type="NCBI Taxonomy" id="1776034"/>
    <lineage>
        <taxon>Bacteria</taxon>
        <taxon>Pseudomonadati</taxon>
        <taxon>Pseudomonadota</taxon>
        <taxon>Gammaproteobacteria</taxon>
        <taxon>Lysobacterales</taxon>
        <taxon>Lysobacteraceae</taxon>
        <taxon>Coralloluteibacterium</taxon>
    </lineage>
</organism>
<name>A0A8J7VUN2_9GAMM</name>
<dbReference type="EMBL" id="JAGQFT010000043">
    <property type="protein sequence ID" value="MBR0562291.1"/>
    <property type="molecule type" value="Genomic_DNA"/>
</dbReference>
<protein>
    <submittedName>
        <fullName evidence="3">Porin</fullName>
    </submittedName>
</protein>
<dbReference type="SUPFAM" id="SSF56935">
    <property type="entry name" value="Porins"/>
    <property type="match status" value="1"/>
</dbReference>
<feature type="signal peptide" evidence="1">
    <location>
        <begin position="1"/>
        <end position="23"/>
    </location>
</feature>
<proteinExistence type="predicted"/>
<reference evidence="3" key="2">
    <citation type="submission" date="2021-04" db="EMBL/GenBank/DDBJ databases">
        <authorList>
            <person name="Karlyshev A.V."/>
        </authorList>
    </citation>
    <scope>NUCLEOTIDE SEQUENCE</scope>
    <source>
        <strain evidence="3">LMG 29479</strain>
    </source>
</reference>